<dbReference type="OrthoDB" id="3544523at2759"/>
<protein>
    <submittedName>
        <fullName evidence="3">Uncharacterized protein</fullName>
    </submittedName>
</protein>
<feature type="region of interest" description="Disordered" evidence="2">
    <location>
        <begin position="700"/>
        <end position="770"/>
    </location>
</feature>
<name>A0A2J6RRU6_HYAVF</name>
<feature type="region of interest" description="Disordered" evidence="2">
    <location>
        <begin position="240"/>
        <end position="261"/>
    </location>
</feature>
<evidence type="ECO:0000313" key="3">
    <source>
        <dbReference type="EMBL" id="PMD41220.1"/>
    </source>
</evidence>
<gene>
    <name evidence="3" type="ORF">L207DRAFT_527871</name>
</gene>
<feature type="compositionally biased region" description="Low complexity" evidence="2">
    <location>
        <begin position="831"/>
        <end position="849"/>
    </location>
</feature>
<feature type="compositionally biased region" description="Polar residues" evidence="2">
    <location>
        <begin position="726"/>
        <end position="737"/>
    </location>
</feature>
<evidence type="ECO:0000256" key="1">
    <source>
        <dbReference type="SAM" id="Coils"/>
    </source>
</evidence>
<feature type="region of interest" description="Disordered" evidence="2">
    <location>
        <begin position="795"/>
        <end position="814"/>
    </location>
</feature>
<reference evidence="3 4" key="1">
    <citation type="submission" date="2016-04" db="EMBL/GenBank/DDBJ databases">
        <title>A degradative enzymes factory behind the ericoid mycorrhizal symbiosis.</title>
        <authorList>
            <consortium name="DOE Joint Genome Institute"/>
            <person name="Martino E."/>
            <person name="Morin E."/>
            <person name="Grelet G."/>
            <person name="Kuo A."/>
            <person name="Kohler A."/>
            <person name="Daghino S."/>
            <person name="Barry K."/>
            <person name="Choi C."/>
            <person name="Cichocki N."/>
            <person name="Clum A."/>
            <person name="Copeland A."/>
            <person name="Hainaut M."/>
            <person name="Haridas S."/>
            <person name="Labutti K."/>
            <person name="Lindquist E."/>
            <person name="Lipzen A."/>
            <person name="Khouja H.-R."/>
            <person name="Murat C."/>
            <person name="Ohm R."/>
            <person name="Olson A."/>
            <person name="Spatafora J."/>
            <person name="Veneault-Fourrey C."/>
            <person name="Henrissat B."/>
            <person name="Grigoriev I."/>
            <person name="Martin F."/>
            <person name="Perotto S."/>
        </authorList>
    </citation>
    <scope>NUCLEOTIDE SEQUENCE [LARGE SCALE GENOMIC DNA]</scope>
    <source>
        <strain evidence="3 4">F</strain>
    </source>
</reference>
<evidence type="ECO:0000256" key="2">
    <source>
        <dbReference type="SAM" id="MobiDB-lite"/>
    </source>
</evidence>
<dbReference type="AlphaFoldDB" id="A0A2J6RRU6"/>
<sequence length="955" mass="107196">MSKRARPNPEEGDVHEDTPEYFYQRHYQCGHTISRFGWYNPELYNQFKAGRMPSVHLPTFCSDCKSRRELEGNDLNIHTNMLRGQINNYVVKLDDFSRRMNQQECELERLRAKSAKDDAELKKLRQASEYQPGDINLQVFSQGMYRVDKEAEVKKLAALVKANEAEVEKQKSVVYRQGMELGDLRKKVKDFEEFNGGYIIDGVLAPHPPPKQPLQIQNTTIQNPNMQLLRSNGVLAPSVQNPNLQPLGSPTKNPLPVQTPNQQDTIKEKKLKLIATMGYINPIASGFSSLKHGLREHKWDPFIKSLFAELGEAVRRNDWEEIRAVHEKTHSFAKTFDNDFRERIEKAEEEIIKQCEEGVQRLLGAMFVQTREVERYAKVNNSRFFQHRPVSRDYWTREHRCHFILPLRTSIATIPQPHPFVDRLRKDHHLTSAFIAMPPSCTTTGTTWETCGHSIYQHQPWCKHPGNCTKNSLLQQGTCPSCTQIDYYPTAEPPVLPSHLRANGSNSESKTAVKIKKEPEDDKENMALVKKETPMLPDDYLKSEYEKHKKELAEQSGNMNMSKGEAGGSALFGRAMENKGESSGTLGSGLFGTAAKEEKNGKEYFLELQIKQLEEKLEAARLREVEKSVKIGNLQAQVVMLRDTPTQRGYASGSSTVTRSSEFQSPNFARITGSGPYAENALPTAKPFIDVRESIKGNRENANKGSQVGHWPDMRAQNGGPINDGQHASQSKASLPNQGPRPQVVKNGKPETVPPPKQGQTPTLPRDEKSAPKQAFNALEGPVFRHQADEYLNGPVTQAAGGAPDLATPVQHSNTNANTQLQPYVESQVSAQAPADGAQIGAPQPQAPSAAEEAIKKQLFDVAAISFSSQLTIKLLTLKDAVKMDHLDEWFDKQVKHNFKCAQELNFSKLVDGYRNFVDWIGNNINVEEEDINSALKDCESMVQVLIDVEAILSG</sequence>
<accession>A0A2J6RRU6</accession>
<keyword evidence="1" id="KW-0175">Coiled coil</keyword>
<dbReference type="EMBL" id="KZ613944">
    <property type="protein sequence ID" value="PMD41220.1"/>
    <property type="molecule type" value="Genomic_DNA"/>
</dbReference>
<keyword evidence="4" id="KW-1185">Reference proteome</keyword>
<proteinExistence type="predicted"/>
<organism evidence="3 4">
    <name type="scientific">Hyaloscypha variabilis (strain UAMH 11265 / GT02V1 / F)</name>
    <name type="common">Meliniomyces variabilis</name>
    <dbReference type="NCBI Taxonomy" id="1149755"/>
    <lineage>
        <taxon>Eukaryota</taxon>
        <taxon>Fungi</taxon>
        <taxon>Dikarya</taxon>
        <taxon>Ascomycota</taxon>
        <taxon>Pezizomycotina</taxon>
        <taxon>Leotiomycetes</taxon>
        <taxon>Helotiales</taxon>
        <taxon>Hyaloscyphaceae</taxon>
        <taxon>Hyaloscypha</taxon>
        <taxon>Hyaloscypha variabilis</taxon>
    </lineage>
</organism>
<evidence type="ECO:0000313" key="4">
    <source>
        <dbReference type="Proteomes" id="UP000235786"/>
    </source>
</evidence>
<feature type="region of interest" description="Disordered" evidence="2">
    <location>
        <begin position="499"/>
        <end position="521"/>
    </location>
</feature>
<dbReference type="Proteomes" id="UP000235786">
    <property type="component" value="Unassembled WGS sequence"/>
</dbReference>
<feature type="coiled-coil region" evidence="1">
    <location>
        <begin position="93"/>
        <end position="127"/>
    </location>
</feature>
<feature type="region of interest" description="Disordered" evidence="2">
    <location>
        <begin position="829"/>
        <end position="849"/>
    </location>
</feature>
<feature type="coiled-coil region" evidence="1">
    <location>
        <begin position="603"/>
        <end position="630"/>
    </location>
</feature>